<reference evidence="1 2" key="1">
    <citation type="journal article" date="2015" name="Genome Announc.">
        <title>The 474-Kilobase-Pair Complete Genome Sequence of CeV-01B, a Virus Infecting Haptolina (Chrysochromulina) ericina (Prymnesiophyceae).</title>
        <authorList>
            <person name="Gallot-Lavallee L."/>
            <person name="Pagarete A."/>
            <person name="Legendre M."/>
            <person name="Santini S."/>
            <person name="Sandaa R.A."/>
            <person name="Himmelbauer H."/>
            <person name="Ogata H."/>
            <person name="Bratbak G."/>
            <person name="Claverie J.M."/>
        </authorList>
    </citation>
    <scope>NUCLEOTIDE SEQUENCE [LARGE SCALE GENOMIC DNA]</scope>
    <source>
        <strain evidence="1">CeV-01B</strain>
    </source>
</reference>
<accession>A0A0N9QWP9</accession>
<dbReference type="KEGG" id="vg:26048885"/>
<organism evidence="1 2">
    <name type="scientific">Chrysochromulina ericina virus CeV-01B</name>
    <dbReference type="NCBI Taxonomy" id="3070830"/>
    <lineage>
        <taxon>Viruses</taxon>
        <taxon>Varidnaviria</taxon>
        <taxon>Bamfordvirae</taxon>
        <taxon>Nucleocytoviricota</taxon>
        <taxon>Megaviricetes</taxon>
        <taxon>Imitervirales</taxon>
        <taxon>Mesomimiviridae</taxon>
        <taxon>Tethysvirus</taxon>
        <taxon>Tethysvirus raunefjordenense</taxon>
    </lineage>
</organism>
<dbReference type="Proteomes" id="UP000203826">
    <property type="component" value="Segment"/>
</dbReference>
<evidence type="ECO:0000313" key="1">
    <source>
        <dbReference type="EMBL" id="ALH22924.1"/>
    </source>
</evidence>
<evidence type="ECO:0000313" key="2">
    <source>
        <dbReference type="Proteomes" id="UP000203826"/>
    </source>
</evidence>
<name>A0A0N9QWP9_9VIRU</name>
<keyword evidence="2" id="KW-1185">Reference proteome</keyword>
<dbReference type="EMBL" id="KT820662">
    <property type="protein sequence ID" value="ALH22924.1"/>
    <property type="molecule type" value="Genomic_DNA"/>
</dbReference>
<gene>
    <name evidence="1" type="ORF">ceV_018</name>
</gene>
<sequence>MNISDSNKKLINLLESNEPFIISRLGLGAETYICYEYLKLNKFNPVYLNKLSNNAGIYNVDPVNFKIFLNLYISCVKNSKYLACMRTAVEEQLYFINRFNLDILHSRALEPYYICLENEKPWSHYLIGKKVLIINPFVDSFKKQLQNNFQIFKDPNKKIFLDGQEFVFYKTYQTSAGNHIHKNWLETCKLMTNDISKLDFDIALLGCGGYGLPLCEFIKSKMNKSAIYIGGGLQLLFGVMGKRWESNPLWHKIIRENNSKFIRPSNNEILKKNHLVEEGCYW</sequence>
<protein>
    <submittedName>
        <fullName evidence="1">Uncharacterized protein</fullName>
    </submittedName>
</protein>
<proteinExistence type="predicted"/>